<proteinExistence type="inferred from homology"/>
<keyword evidence="5" id="KW-0687">Ribonucleoprotein</keyword>
<protein>
    <recommendedName>
        <fullName evidence="7">S5 DRBM domain-containing protein</fullName>
    </recommendedName>
</protein>
<dbReference type="PROSITE" id="PS50881">
    <property type="entry name" value="S5_DSRBD"/>
    <property type="match status" value="1"/>
</dbReference>
<accession>A0A382C4Q4</accession>
<dbReference type="PANTHER" id="PTHR48432:SF1">
    <property type="entry name" value="S5 DRBM DOMAIN-CONTAINING PROTEIN"/>
    <property type="match status" value="1"/>
</dbReference>
<dbReference type="InterPro" id="IPR005712">
    <property type="entry name" value="Ribosomal_uS5_bac-type"/>
</dbReference>
<gene>
    <name evidence="8" type="ORF">METZ01_LOCUS173545</name>
</gene>
<dbReference type="GO" id="GO:0006412">
    <property type="term" value="P:translation"/>
    <property type="evidence" value="ECO:0007669"/>
    <property type="project" value="InterPro"/>
</dbReference>
<sequence>MTTNPNQGNTNSNKRNLRSRRRNRDNDETPLIENVIKVRRVSKTVKGGRNLSFNVMVAVGDGAGKVGIALASASAVPDAVQRAVKYAKNKMFDIKLKDTTLPHESIVKFRSSKVMLKPASPGTGLIAGGGVRAVLEAVGVRDVVSKTFGSTNAINVVYATMAALKNMKNPKDEIKKRKS</sequence>
<dbReference type="HAMAP" id="MF_01307_B">
    <property type="entry name" value="Ribosomal_uS5_B"/>
    <property type="match status" value="1"/>
</dbReference>
<dbReference type="PANTHER" id="PTHR48432">
    <property type="entry name" value="S5 DRBM DOMAIN-CONTAINING PROTEIN"/>
    <property type="match status" value="1"/>
</dbReference>
<dbReference type="InterPro" id="IPR014721">
    <property type="entry name" value="Ribsml_uS5_D2-typ_fold_subgr"/>
</dbReference>
<dbReference type="GO" id="GO:0003735">
    <property type="term" value="F:structural constituent of ribosome"/>
    <property type="evidence" value="ECO:0007669"/>
    <property type="project" value="InterPro"/>
</dbReference>
<evidence type="ECO:0000259" key="7">
    <source>
        <dbReference type="PROSITE" id="PS50881"/>
    </source>
</evidence>
<dbReference type="NCBIfam" id="TIGR01021">
    <property type="entry name" value="rpsE_bact"/>
    <property type="match status" value="1"/>
</dbReference>
<dbReference type="InterPro" id="IPR005324">
    <property type="entry name" value="Ribosomal_uS5_C"/>
</dbReference>
<dbReference type="FunFam" id="3.30.230.10:FF:000002">
    <property type="entry name" value="30S ribosomal protein S5"/>
    <property type="match status" value="1"/>
</dbReference>
<evidence type="ECO:0000313" key="8">
    <source>
        <dbReference type="EMBL" id="SVB20691.1"/>
    </source>
</evidence>
<evidence type="ECO:0000256" key="4">
    <source>
        <dbReference type="ARBA" id="ARBA00022980"/>
    </source>
</evidence>
<evidence type="ECO:0000256" key="3">
    <source>
        <dbReference type="ARBA" id="ARBA00022884"/>
    </source>
</evidence>
<dbReference type="EMBL" id="UINC01032661">
    <property type="protein sequence ID" value="SVB20691.1"/>
    <property type="molecule type" value="Genomic_DNA"/>
</dbReference>
<evidence type="ECO:0000256" key="5">
    <source>
        <dbReference type="ARBA" id="ARBA00023274"/>
    </source>
</evidence>
<dbReference type="Pfam" id="PF00333">
    <property type="entry name" value="Ribosomal_S5"/>
    <property type="match status" value="1"/>
</dbReference>
<dbReference type="GO" id="GO:0005737">
    <property type="term" value="C:cytoplasm"/>
    <property type="evidence" value="ECO:0007669"/>
    <property type="project" value="UniProtKB-ARBA"/>
</dbReference>
<dbReference type="Gene3D" id="3.30.160.20">
    <property type="match status" value="1"/>
</dbReference>
<keyword evidence="2" id="KW-0699">rRNA-binding</keyword>
<name>A0A382C4Q4_9ZZZZ</name>
<dbReference type="Pfam" id="PF03719">
    <property type="entry name" value="Ribosomal_S5_C"/>
    <property type="match status" value="1"/>
</dbReference>
<comment type="similarity">
    <text evidence="1">Belongs to the universal ribosomal protein uS5 family.</text>
</comment>
<evidence type="ECO:0000256" key="1">
    <source>
        <dbReference type="ARBA" id="ARBA00008945"/>
    </source>
</evidence>
<dbReference type="SUPFAM" id="SSF54211">
    <property type="entry name" value="Ribosomal protein S5 domain 2-like"/>
    <property type="match status" value="1"/>
</dbReference>
<reference evidence="8" key="1">
    <citation type="submission" date="2018-05" db="EMBL/GenBank/DDBJ databases">
        <authorList>
            <person name="Lanie J.A."/>
            <person name="Ng W.-L."/>
            <person name="Kazmierczak K.M."/>
            <person name="Andrzejewski T.M."/>
            <person name="Davidsen T.M."/>
            <person name="Wayne K.J."/>
            <person name="Tettelin H."/>
            <person name="Glass J.I."/>
            <person name="Rusch D."/>
            <person name="Podicherti R."/>
            <person name="Tsui H.-C.T."/>
            <person name="Winkler M.E."/>
        </authorList>
    </citation>
    <scope>NUCLEOTIDE SEQUENCE</scope>
</reference>
<dbReference type="InterPro" id="IPR000851">
    <property type="entry name" value="Ribosomal_uS5"/>
</dbReference>
<dbReference type="InterPro" id="IPR013810">
    <property type="entry name" value="Ribosomal_uS5_N"/>
</dbReference>
<dbReference type="GO" id="GO:0019843">
    <property type="term" value="F:rRNA binding"/>
    <property type="evidence" value="ECO:0007669"/>
    <property type="project" value="UniProtKB-KW"/>
</dbReference>
<dbReference type="GO" id="GO:0015935">
    <property type="term" value="C:small ribosomal subunit"/>
    <property type="evidence" value="ECO:0007669"/>
    <property type="project" value="InterPro"/>
</dbReference>
<keyword evidence="3" id="KW-0694">RNA-binding</keyword>
<evidence type="ECO:0000256" key="6">
    <source>
        <dbReference type="SAM" id="MobiDB-lite"/>
    </source>
</evidence>
<dbReference type="Gene3D" id="3.30.230.10">
    <property type="match status" value="1"/>
</dbReference>
<dbReference type="AlphaFoldDB" id="A0A382C4Q4"/>
<feature type="domain" description="S5 DRBM" evidence="7">
    <location>
        <begin position="31"/>
        <end position="94"/>
    </location>
</feature>
<organism evidence="8">
    <name type="scientific">marine metagenome</name>
    <dbReference type="NCBI Taxonomy" id="408172"/>
    <lineage>
        <taxon>unclassified sequences</taxon>
        <taxon>metagenomes</taxon>
        <taxon>ecological metagenomes</taxon>
    </lineage>
</organism>
<keyword evidence="4" id="KW-0689">Ribosomal protein</keyword>
<dbReference type="SUPFAM" id="SSF54768">
    <property type="entry name" value="dsRNA-binding domain-like"/>
    <property type="match status" value="1"/>
</dbReference>
<feature type="region of interest" description="Disordered" evidence="6">
    <location>
        <begin position="1"/>
        <end position="28"/>
    </location>
</feature>
<evidence type="ECO:0000256" key="2">
    <source>
        <dbReference type="ARBA" id="ARBA00022730"/>
    </source>
</evidence>
<dbReference type="InterPro" id="IPR020568">
    <property type="entry name" value="Ribosomal_Su5_D2-typ_SF"/>
</dbReference>